<keyword evidence="2" id="KW-0812">Transmembrane</keyword>
<feature type="compositionally biased region" description="Basic and acidic residues" evidence="1">
    <location>
        <begin position="210"/>
        <end position="228"/>
    </location>
</feature>
<dbReference type="EMBL" id="JAFDVH010000011">
    <property type="protein sequence ID" value="KAG7468030.1"/>
    <property type="molecule type" value="Genomic_DNA"/>
</dbReference>
<feature type="transmembrane region" description="Helical" evidence="2">
    <location>
        <begin position="104"/>
        <end position="123"/>
    </location>
</feature>
<dbReference type="InterPro" id="IPR013783">
    <property type="entry name" value="Ig-like_fold"/>
</dbReference>
<dbReference type="OrthoDB" id="8878507at2759"/>
<keyword evidence="2" id="KW-0472">Membrane</keyword>
<dbReference type="InterPro" id="IPR036179">
    <property type="entry name" value="Ig-like_dom_sf"/>
</dbReference>
<organism evidence="3 4">
    <name type="scientific">Megalops atlanticus</name>
    <name type="common">Tarpon</name>
    <name type="synonym">Clupea gigantea</name>
    <dbReference type="NCBI Taxonomy" id="7932"/>
    <lineage>
        <taxon>Eukaryota</taxon>
        <taxon>Metazoa</taxon>
        <taxon>Chordata</taxon>
        <taxon>Craniata</taxon>
        <taxon>Vertebrata</taxon>
        <taxon>Euteleostomi</taxon>
        <taxon>Actinopterygii</taxon>
        <taxon>Neopterygii</taxon>
        <taxon>Teleostei</taxon>
        <taxon>Elopiformes</taxon>
        <taxon>Megalopidae</taxon>
        <taxon>Megalops</taxon>
    </lineage>
</organism>
<dbReference type="SUPFAM" id="SSF48726">
    <property type="entry name" value="Immunoglobulin"/>
    <property type="match status" value="1"/>
</dbReference>
<protein>
    <submittedName>
        <fullName evidence="3">Uncharacterized protein</fullName>
    </submittedName>
</protein>
<gene>
    <name evidence="3" type="ORF">MATL_G00138410</name>
</gene>
<name>A0A9D3PTU5_MEGAT</name>
<keyword evidence="2" id="KW-1133">Transmembrane helix</keyword>
<dbReference type="AlphaFoldDB" id="A0A9D3PTU5"/>
<proteinExistence type="predicted"/>
<dbReference type="Proteomes" id="UP001046870">
    <property type="component" value="Chromosome 11"/>
</dbReference>
<evidence type="ECO:0000256" key="1">
    <source>
        <dbReference type="SAM" id="MobiDB-lite"/>
    </source>
</evidence>
<accession>A0A9D3PTU5</accession>
<reference evidence="3" key="1">
    <citation type="submission" date="2021-01" db="EMBL/GenBank/DDBJ databases">
        <authorList>
            <person name="Zahm M."/>
            <person name="Roques C."/>
            <person name="Cabau C."/>
            <person name="Klopp C."/>
            <person name="Donnadieu C."/>
            <person name="Jouanno E."/>
            <person name="Lampietro C."/>
            <person name="Louis A."/>
            <person name="Herpin A."/>
            <person name="Echchiki A."/>
            <person name="Berthelot C."/>
            <person name="Parey E."/>
            <person name="Roest-Crollius H."/>
            <person name="Braasch I."/>
            <person name="Postlethwait J."/>
            <person name="Bobe J."/>
            <person name="Montfort J."/>
            <person name="Bouchez O."/>
            <person name="Begum T."/>
            <person name="Mejri S."/>
            <person name="Adams A."/>
            <person name="Chen W.-J."/>
            <person name="Guiguen Y."/>
        </authorList>
    </citation>
    <scope>NUCLEOTIDE SEQUENCE</scope>
    <source>
        <strain evidence="3">YG-15Mar2019-1</strain>
        <tissue evidence="3">Brain</tissue>
    </source>
</reference>
<dbReference type="Gene3D" id="2.60.40.10">
    <property type="entry name" value="Immunoglobulins"/>
    <property type="match status" value="1"/>
</dbReference>
<comment type="caution">
    <text evidence="3">The sequence shown here is derived from an EMBL/GenBank/DDBJ whole genome shotgun (WGS) entry which is preliminary data.</text>
</comment>
<sequence length="255" mass="28163">MYGVYYDHHCHFEVDYLARVTNTTLPCPGSNPHVHDLTIKKSKISDSGQYICALNVIKNTKGYWGVITNITVTVKNKVTPVTPDKNERSTPAQSSNDTMKYTPLYVVGALLIITVLVIAIYMMTKSIISKESKCVRVKRNRSGEDTNDPDCSPYAVAGREAELYSVVQLSALARDPADSAQRAEGQNVPSAEVYSIVRLNSTYEASPPQKDTDGSSPRAEHVVREGKQPEGTADTGRNVYETVKDDTDTYTYISQ</sequence>
<evidence type="ECO:0000256" key="2">
    <source>
        <dbReference type="SAM" id="Phobius"/>
    </source>
</evidence>
<evidence type="ECO:0000313" key="4">
    <source>
        <dbReference type="Proteomes" id="UP001046870"/>
    </source>
</evidence>
<keyword evidence="4" id="KW-1185">Reference proteome</keyword>
<feature type="region of interest" description="Disordered" evidence="1">
    <location>
        <begin position="202"/>
        <end position="255"/>
    </location>
</feature>
<evidence type="ECO:0000313" key="3">
    <source>
        <dbReference type="EMBL" id="KAG7468030.1"/>
    </source>
</evidence>